<dbReference type="PANTHER" id="PTHR22891">
    <property type="entry name" value="EUKARYOTIC TRANSLATION INITIATION FACTOR 2C"/>
    <property type="match status" value="1"/>
</dbReference>
<keyword evidence="3" id="KW-1185">Reference proteome</keyword>
<gene>
    <name evidence="2" type="ORF">FCALED_LOCUS16802</name>
</gene>
<dbReference type="Pfam" id="PF02171">
    <property type="entry name" value="Piwi"/>
    <property type="match status" value="1"/>
</dbReference>
<dbReference type="Proteomes" id="UP000789570">
    <property type="component" value="Unassembled WGS sequence"/>
</dbReference>
<dbReference type="GO" id="GO:0003676">
    <property type="term" value="F:nucleic acid binding"/>
    <property type="evidence" value="ECO:0007669"/>
    <property type="project" value="InterPro"/>
</dbReference>
<accession>A0A9N9J023</accession>
<comment type="caution">
    <text evidence="2">The sequence shown here is derived from an EMBL/GenBank/DDBJ whole genome shotgun (WGS) entry which is preliminary data.</text>
</comment>
<organism evidence="2 3">
    <name type="scientific">Funneliformis caledonium</name>
    <dbReference type="NCBI Taxonomy" id="1117310"/>
    <lineage>
        <taxon>Eukaryota</taxon>
        <taxon>Fungi</taxon>
        <taxon>Fungi incertae sedis</taxon>
        <taxon>Mucoromycota</taxon>
        <taxon>Glomeromycotina</taxon>
        <taxon>Glomeromycetes</taxon>
        <taxon>Glomerales</taxon>
        <taxon>Glomeraceae</taxon>
        <taxon>Funneliformis</taxon>
    </lineage>
</organism>
<dbReference type="PROSITE" id="PS50822">
    <property type="entry name" value="PIWI"/>
    <property type="match status" value="1"/>
</dbReference>
<dbReference type="InterPro" id="IPR012337">
    <property type="entry name" value="RNaseH-like_sf"/>
</dbReference>
<dbReference type="AlphaFoldDB" id="A0A9N9J023"/>
<name>A0A9N9J023_9GLOM</name>
<protein>
    <submittedName>
        <fullName evidence="2">17054_t:CDS:1</fullName>
    </submittedName>
</protein>
<dbReference type="SUPFAM" id="SSF53098">
    <property type="entry name" value="Ribonuclease H-like"/>
    <property type="match status" value="1"/>
</dbReference>
<dbReference type="EMBL" id="CAJVPQ010021685">
    <property type="protein sequence ID" value="CAG8758974.1"/>
    <property type="molecule type" value="Genomic_DNA"/>
</dbReference>
<sequence length="101" mass="11267">GLALATKSASISKDMPRLVIVVMKDKSSLYSNVKRYEESTGVVTQVILSKHFKKPNEQLFVNIGLKINKKLGGNNCSLSDRQQISFISSAPVRILFKLWTI</sequence>
<evidence type="ECO:0000259" key="1">
    <source>
        <dbReference type="PROSITE" id="PS50822"/>
    </source>
</evidence>
<dbReference type="InterPro" id="IPR003165">
    <property type="entry name" value="Piwi"/>
</dbReference>
<reference evidence="2" key="1">
    <citation type="submission" date="2021-06" db="EMBL/GenBank/DDBJ databases">
        <authorList>
            <person name="Kallberg Y."/>
            <person name="Tangrot J."/>
            <person name="Rosling A."/>
        </authorList>
    </citation>
    <scope>NUCLEOTIDE SEQUENCE</scope>
    <source>
        <strain evidence="2">UK204</strain>
    </source>
</reference>
<dbReference type="Gene3D" id="3.40.50.2300">
    <property type="match status" value="1"/>
</dbReference>
<evidence type="ECO:0000313" key="2">
    <source>
        <dbReference type="EMBL" id="CAG8758974.1"/>
    </source>
</evidence>
<feature type="non-terminal residue" evidence="2">
    <location>
        <position position="1"/>
    </location>
</feature>
<proteinExistence type="predicted"/>
<feature type="domain" description="Piwi" evidence="1">
    <location>
        <begin position="18"/>
        <end position="78"/>
    </location>
</feature>
<evidence type="ECO:0000313" key="3">
    <source>
        <dbReference type="Proteomes" id="UP000789570"/>
    </source>
</evidence>